<dbReference type="Gene3D" id="3.90.1300.10">
    <property type="entry name" value="Amidase signature (AS) domain"/>
    <property type="match status" value="1"/>
</dbReference>
<keyword evidence="1" id="KW-0732">Signal</keyword>
<evidence type="ECO:0000256" key="1">
    <source>
        <dbReference type="SAM" id="SignalP"/>
    </source>
</evidence>
<keyword evidence="4" id="KW-1185">Reference proteome</keyword>
<dbReference type="EMBL" id="RBWV01000011">
    <property type="protein sequence ID" value="RKS75712.1"/>
    <property type="molecule type" value="Genomic_DNA"/>
</dbReference>
<dbReference type="InterPro" id="IPR023631">
    <property type="entry name" value="Amidase_dom"/>
</dbReference>
<evidence type="ECO:0000259" key="2">
    <source>
        <dbReference type="Pfam" id="PF01425"/>
    </source>
</evidence>
<dbReference type="InParanoid" id="A0A420XR74"/>
<reference evidence="3 4" key="1">
    <citation type="submission" date="2018-10" db="EMBL/GenBank/DDBJ databases">
        <title>Genomic Encyclopedia of Archaeal and Bacterial Type Strains, Phase II (KMG-II): from individual species to whole genera.</title>
        <authorList>
            <person name="Goeker M."/>
        </authorList>
    </citation>
    <scope>NUCLEOTIDE SEQUENCE [LARGE SCALE GENOMIC DNA]</scope>
    <source>
        <strain evidence="3 4">RP-AC37</strain>
    </source>
</reference>
<feature type="signal peptide" evidence="1">
    <location>
        <begin position="1"/>
        <end position="33"/>
    </location>
</feature>
<dbReference type="SUPFAM" id="SSF75304">
    <property type="entry name" value="Amidase signature (AS) enzymes"/>
    <property type="match status" value="1"/>
</dbReference>
<organism evidence="3 4">
    <name type="scientific">Motilibacter peucedani</name>
    <dbReference type="NCBI Taxonomy" id="598650"/>
    <lineage>
        <taxon>Bacteria</taxon>
        <taxon>Bacillati</taxon>
        <taxon>Actinomycetota</taxon>
        <taxon>Actinomycetes</taxon>
        <taxon>Motilibacterales</taxon>
        <taxon>Motilibacteraceae</taxon>
        <taxon>Motilibacter</taxon>
    </lineage>
</organism>
<dbReference type="PANTHER" id="PTHR42678">
    <property type="entry name" value="AMIDASE"/>
    <property type="match status" value="1"/>
</dbReference>
<evidence type="ECO:0000313" key="3">
    <source>
        <dbReference type="EMBL" id="RKS75712.1"/>
    </source>
</evidence>
<evidence type="ECO:0000313" key="4">
    <source>
        <dbReference type="Proteomes" id="UP000281955"/>
    </source>
</evidence>
<dbReference type="InterPro" id="IPR006311">
    <property type="entry name" value="TAT_signal"/>
</dbReference>
<accession>A0A420XR74</accession>
<sequence length="543" mass="55461">MPTTSILRRGGMRTALTGTAAAAALVAALTASAVPGRASSHVDTPLVDITTATVQQLESLLDAGKIDAVDLAELYLDRIEAINADAPAINAVQAINPDWKREAKDADHARKKGIDLGPMMGIPVLIKDNIDLNGVPTTAGSLALAGNYPVDDAPLVKQLKKSGAVILGKTKLSEFANFLTSGMPSGYSSLGGQVLNPYDTSVTPSGSSSGTGAGIASGMAAVGIGTETSGSILSPSNANSLAGIKPTVGLVSRTGIIPISASQDTAGPMGRHVYDVAAELTAMTGVDPADPATASSAPYAGTDYTKALSTTALQGARIGVQDPGVLSPDQDALWQQAKAELVAQGATLVPVALDTSGTPGGSSVLTYEFKRDLNSYLQTRTAPGFAFKDISSVADFYRANPMTTQKFGATQLFASEAVDLAAAKAKHDADRASDLATSKGYIDAAMAASHLDSILFAGSSSAGIGARAGYPTVIVPAGYQASTRRPFGIGFLGAAYHEAQLLGFAYDYEQASMLWKPPAQVNPAAFRCVGVTPKHAAAESCAP</sequence>
<gene>
    <name evidence="3" type="ORF">CLV35_2189</name>
</gene>
<feature type="domain" description="Amidase" evidence="2">
    <location>
        <begin position="71"/>
        <end position="379"/>
    </location>
</feature>
<comment type="caution">
    <text evidence="3">The sequence shown here is derived from an EMBL/GenBank/DDBJ whole genome shotgun (WGS) entry which is preliminary data.</text>
</comment>
<dbReference type="AlphaFoldDB" id="A0A420XR74"/>
<dbReference type="InterPro" id="IPR036928">
    <property type="entry name" value="AS_sf"/>
</dbReference>
<protein>
    <submittedName>
        <fullName evidence="3">Amidase</fullName>
    </submittedName>
</protein>
<dbReference type="PROSITE" id="PS51318">
    <property type="entry name" value="TAT"/>
    <property type="match status" value="1"/>
</dbReference>
<name>A0A420XR74_9ACTN</name>
<dbReference type="OrthoDB" id="9811471at2"/>
<feature type="chain" id="PRO_5019248212" evidence="1">
    <location>
        <begin position="34"/>
        <end position="543"/>
    </location>
</feature>
<dbReference type="Proteomes" id="UP000281955">
    <property type="component" value="Unassembled WGS sequence"/>
</dbReference>
<dbReference type="PANTHER" id="PTHR42678:SF34">
    <property type="entry name" value="OS04G0183300 PROTEIN"/>
    <property type="match status" value="1"/>
</dbReference>
<proteinExistence type="predicted"/>
<dbReference type="Pfam" id="PF01425">
    <property type="entry name" value="Amidase"/>
    <property type="match status" value="1"/>
</dbReference>